<keyword evidence="1" id="KW-0472">Membrane</keyword>
<evidence type="ECO:0000313" key="3">
    <source>
        <dbReference type="Proteomes" id="UP001144313"/>
    </source>
</evidence>
<evidence type="ECO:0000256" key="1">
    <source>
        <dbReference type="SAM" id="Phobius"/>
    </source>
</evidence>
<reference evidence="2" key="1">
    <citation type="submission" date="2022-12" db="EMBL/GenBank/DDBJ databases">
        <title>Reference genome sequencing for broad-spectrum identification of bacterial and archaeal isolates by mass spectrometry.</title>
        <authorList>
            <person name="Sekiguchi Y."/>
            <person name="Tourlousse D.M."/>
        </authorList>
    </citation>
    <scope>NUCLEOTIDE SEQUENCE</scope>
    <source>
        <strain evidence="2">LLR39Z86</strain>
    </source>
</reference>
<proteinExistence type="predicted"/>
<accession>A0A9W6LIT7</accession>
<keyword evidence="1" id="KW-1133">Transmembrane helix</keyword>
<sequence>MKKALLVINSVAGAGLLTLVITAGAMLVLMFTGDNSGDVHRTGLFGALEFDAVERPDGVVDITAGVGNPVPILVIFAILVLQFALIQIVFRRLKQRREHLLQGMRDRGADNVPAR</sequence>
<evidence type="ECO:0000313" key="2">
    <source>
        <dbReference type="EMBL" id="GLI43996.1"/>
    </source>
</evidence>
<name>A0A9W6LIT7_9ACTN</name>
<dbReference type="Proteomes" id="UP001144313">
    <property type="component" value="Unassembled WGS sequence"/>
</dbReference>
<keyword evidence="3" id="KW-1185">Reference proteome</keyword>
<dbReference type="EMBL" id="BSDT01000001">
    <property type="protein sequence ID" value="GLI43996.1"/>
    <property type="molecule type" value="Genomic_DNA"/>
</dbReference>
<protein>
    <submittedName>
        <fullName evidence="2">Uncharacterized protein</fullName>
    </submittedName>
</protein>
<comment type="caution">
    <text evidence="2">The sequence shown here is derived from an EMBL/GenBank/DDBJ whole genome shotgun (WGS) entry which is preliminary data.</text>
</comment>
<feature type="transmembrane region" description="Helical" evidence="1">
    <location>
        <begin position="7"/>
        <end position="31"/>
    </location>
</feature>
<feature type="transmembrane region" description="Helical" evidence="1">
    <location>
        <begin position="70"/>
        <end position="90"/>
    </location>
</feature>
<dbReference type="AlphaFoldDB" id="A0A9W6LIT7"/>
<keyword evidence="1" id="KW-0812">Transmembrane</keyword>
<organism evidence="2 3">
    <name type="scientific">Glycomyces algeriensis</name>
    <dbReference type="NCBI Taxonomy" id="256037"/>
    <lineage>
        <taxon>Bacteria</taxon>
        <taxon>Bacillati</taxon>
        <taxon>Actinomycetota</taxon>
        <taxon>Actinomycetes</taxon>
        <taxon>Glycomycetales</taxon>
        <taxon>Glycomycetaceae</taxon>
        <taxon>Glycomyces</taxon>
    </lineage>
</organism>
<gene>
    <name evidence="2" type="ORF">GALLR39Z86_38460</name>
</gene>